<keyword evidence="1" id="KW-0472">Membrane</keyword>
<organism evidence="2 3">
    <name type="scientific">Plasmodium gonderi</name>
    <dbReference type="NCBI Taxonomy" id="77519"/>
    <lineage>
        <taxon>Eukaryota</taxon>
        <taxon>Sar</taxon>
        <taxon>Alveolata</taxon>
        <taxon>Apicomplexa</taxon>
        <taxon>Aconoidasida</taxon>
        <taxon>Haemosporida</taxon>
        <taxon>Plasmodiidae</taxon>
        <taxon>Plasmodium</taxon>
        <taxon>Plasmodium (Plasmodium)</taxon>
    </lineage>
</organism>
<protein>
    <submittedName>
        <fullName evidence="2">Variable surface protein</fullName>
    </submittedName>
</protein>
<accession>A0A1Y1JQY9</accession>
<evidence type="ECO:0000313" key="2">
    <source>
        <dbReference type="EMBL" id="GAW84650.1"/>
    </source>
</evidence>
<dbReference type="InterPro" id="IPR022139">
    <property type="entry name" value="Fam-L/Fam-M-like_plasmodium"/>
</dbReference>
<sequence>KLDCYCEKKIFNHIDKMCKFANRADVNKSTFKKKLFKKYGMQIFLTNFFYFISLLIAVFECLFLNNILLDTSNGNTHLISNDIARHIVKTLGDILLYVVPFVLTLVIIYILIKIIKYEKLKSKNGKMSAKECYSLFM</sequence>
<keyword evidence="1" id="KW-1133">Transmembrane helix</keyword>
<evidence type="ECO:0000313" key="3">
    <source>
        <dbReference type="Proteomes" id="UP000195521"/>
    </source>
</evidence>
<dbReference type="RefSeq" id="XP_028547239.1">
    <property type="nucleotide sequence ID" value="XM_028691438.1"/>
</dbReference>
<dbReference type="EMBL" id="BDQF01000561">
    <property type="protein sequence ID" value="GAW84650.1"/>
    <property type="molecule type" value="Genomic_DNA"/>
</dbReference>
<evidence type="ECO:0000256" key="1">
    <source>
        <dbReference type="SAM" id="Phobius"/>
    </source>
</evidence>
<proteinExistence type="predicted"/>
<reference evidence="3" key="1">
    <citation type="submission" date="2017-04" db="EMBL/GenBank/DDBJ databases">
        <title>Plasmodium gonderi genome.</title>
        <authorList>
            <person name="Arisue N."/>
            <person name="Honma H."/>
            <person name="Kawai S."/>
            <person name="Tougan T."/>
            <person name="Tanabe K."/>
            <person name="Horii T."/>
        </authorList>
    </citation>
    <scope>NUCLEOTIDE SEQUENCE [LARGE SCALE GENOMIC DNA]</scope>
    <source>
        <strain evidence="3">ATCC 30045</strain>
    </source>
</reference>
<keyword evidence="3" id="KW-1185">Reference proteome</keyword>
<feature type="transmembrane region" description="Helical" evidence="1">
    <location>
        <begin position="43"/>
        <end position="68"/>
    </location>
</feature>
<dbReference type="Proteomes" id="UP000195521">
    <property type="component" value="Unassembled WGS sequence"/>
</dbReference>
<feature type="non-terminal residue" evidence="2">
    <location>
        <position position="1"/>
    </location>
</feature>
<dbReference type="OMA" id="MSAKECY"/>
<gene>
    <name evidence="2" type="ORF">PGO_004200</name>
</gene>
<feature type="transmembrane region" description="Helical" evidence="1">
    <location>
        <begin position="94"/>
        <end position="112"/>
    </location>
</feature>
<dbReference type="Pfam" id="PF12420">
    <property type="entry name" value="DUF3671"/>
    <property type="match status" value="1"/>
</dbReference>
<comment type="caution">
    <text evidence="2">The sequence shown here is derived from an EMBL/GenBank/DDBJ whole genome shotgun (WGS) entry which is preliminary data.</text>
</comment>
<dbReference type="AlphaFoldDB" id="A0A1Y1JQY9"/>
<name>A0A1Y1JQY9_PLAGO</name>
<keyword evidence="1" id="KW-0812">Transmembrane</keyword>
<dbReference type="GeneID" id="39745458"/>